<dbReference type="Proteomes" id="UP000366872">
    <property type="component" value="Unassembled WGS sequence"/>
</dbReference>
<gene>
    <name evidence="2" type="ORF">PDESU_06051</name>
</gene>
<keyword evidence="3" id="KW-1185">Reference proteome</keyword>
<accession>A0A6C2UBN2</accession>
<dbReference type="EMBL" id="CAAHFG010000004">
    <property type="protein sequence ID" value="VGO17455.1"/>
    <property type="molecule type" value="Genomic_DNA"/>
</dbReference>
<evidence type="ECO:0000313" key="2">
    <source>
        <dbReference type="EMBL" id="VGO17455.1"/>
    </source>
</evidence>
<reference evidence="2 3" key="1">
    <citation type="submission" date="2019-04" db="EMBL/GenBank/DDBJ databases">
        <authorList>
            <person name="Van Vliet M D."/>
        </authorList>
    </citation>
    <scope>NUCLEOTIDE SEQUENCE [LARGE SCALE GENOMIC DNA]</scope>
    <source>
        <strain evidence="2 3">F1</strain>
    </source>
</reference>
<protein>
    <recommendedName>
        <fullName evidence="4">Restriction endonuclease type IV Mrr domain-containing protein</fullName>
    </recommendedName>
</protein>
<keyword evidence="1" id="KW-0175">Coiled coil</keyword>
<evidence type="ECO:0000256" key="1">
    <source>
        <dbReference type="SAM" id="Coils"/>
    </source>
</evidence>
<evidence type="ECO:0008006" key="4">
    <source>
        <dbReference type="Google" id="ProtNLM"/>
    </source>
</evidence>
<evidence type="ECO:0000313" key="3">
    <source>
        <dbReference type="Proteomes" id="UP000366872"/>
    </source>
</evidence>
<name>A0A6C2UBN2_PONDE</name>
<dbReference type="AlphaFoldDB" id="A0A6C2UBN2"/>
<dbReference type="InterPro" id="IPR011335">
    <property type="entry name" value="Restrct_endonuc-II-like"/>
</dbReference>
<dbReference type="SUPFAM" id="SSF52980">
    <property type="entry name" value="Restriction endonuclease-like"/>
    <property type="match status" value="1"/>
</dbReference>
<feature type="coiled-coil region" evidence="1">
    <location>
        <begin position="165"/>
        <end position="209"/>
    </location>
</feature>
<sequence>MLPASLHLHERATTESTSHGGYAARSESTTSFSGMILFTQSLFRHSAYLIANDTFKGIDGQMLFLPNRSTEIKTMTKMVSATAVQALKEALCLIYWYKADLRSFLQNTITDRSAVSQADWEGYKRQIVSDVVDLLCQDQEKYLGDIRRLFHEVAKMTSFRHLEQLEDGKAKAEKARVAVAELQRIVEVHDEATDEARKIKERRAKEAERLRHSTAVREKLDEIKSRYMSLVSTCTPQQRGFELERVMYDLFNLFDLDPRASFRNIGEQIDGAFSMEGTDYLFEAKWQQDPCAISDLDSFAGKVNRKLDNTLGLFLSINGFSEDGVRAHSTGRPVIILMTGADLMAVVEERIDFVSLLLRKRKHAAQTGNILLQIHQMTD</sequence>
<organism evidence="2 3">
    <name type="scientific">Pontiella desulfatans</name>
    <dbReference type="NCBI Taxonomy" id="2750659"/>
    <lineage>
        <taxon>Bacteria</taxon>
        <taxon>Pseudomonadati</taxon>
        <taxon>Kiritimatiellota</taxon>
        <taxon>Kiritimatiellia</taxon>
        <taxon>Kiritimatiellales</taxon>
        <taxon>Pontiellaceae</taxon>
        <taxon>Pontiella</taxon>
    </lineage>
</organism>
<proteinExistence type="predicted"/>